<dbReference type="HAMAP" id="MF_01216">
    <property type="entry name" value="Azoreductase_type1"/>
    <property type="match status" value="1"/>
</dbReference>
<evidence type="ECO:0000259" key="7">
    <source>
        <dbReference type="Pfam" id="PF02525"/>
    </source>
</evidence>
<dbReference type="AlphaFoldDB" id="A0A8H9YQI4"/>
<evidence type="ECO:0000256" key="4">
    <source>
        <dbReference type="ARBA" id="ARBA00023027"/>
    </source>
</evidence>
<evidence type="ECO:0000256" key="5">
    <source>
        <dbReference type="ARBA" id="ARBA00048542"/>
    </source>
</evidence>
<feature type="domain" description="Flavodoxin-like fold" evidence="7">
    <location>
        <begin position="1"/>
        <end position="199"/>
    </location>
</feature>
<dbReference type="InterPro" id="IPR050104">
    <property type="entry name" value="FMN-dep_NADH:Q_OxRdtase_AzoR1"/>
</dbReference>
<dbReference type="GO" id="GO:0009055">
    <property type="term" value="F:electron transfer activity"/>
    <property type="evidence" value="ECO:0007669"/>
    <property type="project" value="UniProtKB-UniRule"/>
</dbReference>
<dbReference type="PANTHER" id="PTHR43741:SF4">
    <property type="entry name" value="FMN-DEPENDENT NADH:QUINONE OXIDOREDUCTASE"/>
    <property type="match status" value="1"/>
</dbReference>
<dbReference type="PANTHER" id="PTHR43741">
    <property type="entry name" value="FMN-DEPENDENT NADH-AZOREDUCTASE 1"/>
    <property type="match status" value="1"/>
</dbReference>
<feature type="binding site" evidence="6">
    <location>
        <begin position="97"/>
        <end position="100"/>
    </location>
    <ligand>
        <name>FMN</name>
        <dbReference type="ChEBI" id="CHEBI:58210"/>
    </ligand>
</feature>
<dbReference type="GO" id="GO:0016655">
    <property type="term" value="F:oxidoreductase activity, acting on NAD(P)H, quinone or similar compound as acceptor"/>
    <property type="evidence" value="ECO:0007669"/>
    <property type="project" value="InterPro"/>
</dbReference>
<dbReference type="GO" id="GO:0016652">
    <property type="term" value="F:oxidoreductase activity, acting on NAD(P)H as acceptor"/>
    <property type="evidence" value="ECO:0007669"/>
    <property type="project" value="UniProtKB-UniRule"/>
</dbReference>
<dbReference type="GO" id="GO:0010181">
    <property type="term" value="F:FMN binding"/>
    <property type="evidence" value="ECO:0007669"/>
    <property type="project" value="UniProtKB-UniRule"/>
</dbReference>
<dbReference type="InterPro" id="IPR023048">
    <property type="entry name" value="NADH:quinone_OxRdtase_FMN_depd"/>
</dbReference>
<dbReference type="EC" id="1.7.1.17" evidence="6"/>
<dbReference type="InterPro" id="IPR003680">
    <property type="entry name" value="Flavodoxin_fold"/>
</dbReference>
<comment type="similarity">
    <text evidence="6">Belongs to the azoreductase type 1 family.</text>
</comment>
<proteinExistence type="inferred from homology"/>
<comment type="caution">
    <text evidence="6">Lacks conserved residue(s) required for the propagation of feature annotation.</text>
</comment>
<keyword evidence="3 6" id="KW-0560">Oxidoreductase</keyword>
<evidence type="ECO:0000256" key="3">
    <source>
        <dbReference type="ARBA" id="ARBA00023002"/>
    </source>
</evidence>
<dbReference type="Gene3D" id="3.40.50.360">
    <property type="match status" value="1"/>
</dbReference>
<protein>
    <recommendedName>
        <fullName evidence="6">FMN dependent NADH:quinone oxidoreductase</fullName>
        <ecNumber evidence="6">1.6.5.-</ecNumber>
    </recommendedName>
    <alternativeName>
        <fullName evidence="6">Azo-dye reductase</fullName>
    </alternativeName>
    <alternativeName>
        <fullName evidence="6">FMN-dependent NADH-azo compound oxidoreductase</fullName>
    </alternativeName>
    <alternativeName>
        <fullName evidence="6">FMN-dependent NADH-azoreductase</fullName>
        <ecNumber evidence="6">1.7.1.17</ecNumber>
    </alternativeName>
</protein>
<comment type="subunit">
    <text evidence="6">Homodimer.</text>
</comment>
<comment type="cofactor">
    <cofactor evidence="6">
        <name>FMN</name>
        <dbReference type="ChEBI" id="CHEBI:58210"/>
    </cofactor>
    <text evidence="6">Binds 1 FMN per subunit.</text>
</comment>
<evidence type="ECO:0000256" key="2">
    <source>
        <dbReference type="ARBA" id="ARBA00022643"/>
    </source>
</evidence>
<comment type="function">
    <text evidence="6">Quinone reductase that provides resistance to thiol-specific stress caused by electrophilic quinones.</text>
</comment>
<dbReference type="SUPFAM" id="SSF52218">
    <property type="entry name" value="Flavoproteins"/>
    <property type="match status" value="1"/>
</dbReference>
<keyword evidence="1 6" id="KW-0285">Flavoprotein</keyword>
<comment type="catalytic activity">
    <reaction evidence="6">
        <text>2 a quinone + NADH + H(+) = 2 a 1,4-benzosemiquinone + NAD(+)</text>
        <dbReference type="Rhea" id="RHEA:65952"/>
        <dbReference type="ChEBI" id="CHEBI:15378"/>
        <dbReference type="ChEBI" id="CHEBI:57540"/>
        <dbReference type="ChEBI" id="CHEBI:57945"/>
        <dbReference type="ChEBI" id="CHEBI:132124"/>
        <dbReference type="ChEBI" id="CHEBI:134225"/>
    </reaction>
</comment>
<gene>
    <name evidence="6" type="primary">azoR</name>
    <name evidence="8" type="ORF">HU722_09375</name>
</gene>
<keyword evidence="4 6" id="KW-0520">NAD</keyword>
<accession>A0A8H9YQI4</accession>
<name>A0A8H9YQI4_9PSED</name>
<keyword evidence="2 6" id="KW-0288">FMN</keyword>
<comment type="caution">
    <text evidence="8">The sequence shown here is derived from an EMBL/GenBank/DDBJ whole genome shotgun (WGS) entry which is preliminary data.</text>
</comment>
<comment type="function">
    <text evidence="6">Also exhibits azoreductase activity. Catalyzes the reductive cleavage of the azo bond in aromatic azo compounds to the corresponding amines.</text>
</comment>
<dbReference type="InterPro" id="IPR029039">
    <property type="entry name" value="Flavoprotein-like_sf"/>
</dbReference>
<comment type="catalytic activity">
    <reaction evidence="5">
        <text>N,N-dimethyl-1,4-phenylenediamine + anthranilate + 2 NAD(+) = 2-(4-dimethylaminophenyl)diazenylbenzoate + 2 NADH + 2 H(+)</text>
        <dbReference type="Rhea" id="RHEA:55872"/>
        <dbReference type="ChEBI" id="CHEBI:15378"/>
        <dbReference type="ChEBI" id="CHEBI:15783"/>
        <dbReference type="ChEBI" id="CHEBI:16567"/>
        <dbReference type="ChEBI" id="CHEBI:57540"/>
        <dbReference type="ChEBI" id="CHEBI:57945"/>
        <dbReference type="ChEBI" id="CHEBI:71579"/>
        <dbReference type="EC" id="1.7.1.17"/>
    </reaction>
    <physiologicalReaction direction="right-to-left" evidence="5">
        <dbReference type="Rhea" id="RHEA:55874"/>
    </physiologicalReaction>
</comment>
<dbReference type="EMBL" id="JABWQF010000004">
    <property type="protein sequence ID" value="MBC3291733.1"/>
    <property type="molecule type" value="Genomic_DNA"/>
</dbReference>
<reference evidence="8" key="1">
    <citation type="journal article" date="2020" name="Microorganisms">
        <title>Reliable Identification of Environmental Pseudomonas Isolates Using the rpoD Gene.</title>
        <authorList>
            <consortium name="The Broad Institute Genome Sequencing Platform"/>
            <person name="Girard L."/>
            <person name="Lood C."/>
            <person name="Rokni-Zadeh H."/>
            <person name="van Noort V."/>
            <person name="Lavigne R."/>
            <person name="De Mot R."/>
        </authorList>
    </citation>
    <scope>NUCLEOTIDE SEQUENCE [LARGE SCALE GENOMIC DNA]</scope>
    <source>
        <strain evidence="8">SWRI145</strain>
    </source>
</reference>
<evidence type="ECO:0000256" key="6">
    <source>
        <dbReference type="HAMAP-Rule" id="MF_01216"/>
    </source>
</evidence>
<dbReference type="Pfam" id="PF02525">
    <property type="entry name" value="Flavodoxin_2"/>
    <property type="match status" value="1"/>
</dbReference>
<evidence type="ECO:0000313" key="8">
    <source>
        <dbReference type="EMBL" id="MBC3291733.1"/>
    </source>
</evidence>
<evidence type="ECO:0000256" key="1">
    <source>
        <dbReference type="ARBA" id="ARBA00022630"/>
    </source>
</evidence>
<sequence>MNLLHIDSSITRTFSITRQLSREVVNQLTETGAFKQVTYRDLVKDEIGHLTGDIAAGFRPVPGSPSVSTEQAAEYQVSNTLIKEFLESDVIVIGAPMYNFSVSSQLKAWIDRIAQPGKTFSYTANGPVGLAGGKKVIIVSARGGFYHNTPLEKMDFQELYLRQFMAFLGIERVEFIRAEGASKSEEVKQQGIARAIASIPQVINTLLNHEE</sequence>
<dbReference type="EC" id="1.6.5.-" evidence="6"/>
<organism evidence="8">
    <name type="scientific">Pseudomonas tritici</name>
    <dbReference type="NCBI Taxonomy" id="2745518"/>
    <lineage>
        <taxon>Bacteria</taxon>
        <taxon>Pseudomonadati</taxon>
        <taxon>Pseudomonadota</taxon>
        <taxon>Gammaproteobacteria</taxon>
        <taxon>Pseudomonadales</taxon>
        <taxon>Pseudomonadaceae</taxon>
        <taxon>Pseudomonas</taxon>
    </lineage>
</organism>
<feature type="binding site" evidence="6">
    <location>
        <position position="9"/>
    </location>
    <ligand>
        <name>FMN</name>
        <dbReference type="ChEBI" id="CHEBI:58210"/>
    </ligand>
</feature>